<reference evidence="1 2" key="1">
    <citation type="journal article" date="2013" name="Genome Announc.">
        <title>Genome Sequence of Mycoplasma parvum (Formerly Eperythrozoon parvum), a Diminutive Hemoplasma of the Pig.</title>
        <authorList>
            <person name="do Nascimento N.C."/>
            <person name="Dos Santos A.P."/>
            <person name="Chu Y."/>
            <person name="Guimaraes A.M."/>
            <person name="Pagliaro A."/>
            <person name="Messick J.B."/>
        </authorList>
    </citation>
    <scope>NUCLEOTIDE SEQUENCE [LARGE SCALE GENOMIC DNA]</scope>
    <source>
        <strain evidence="1 2">Indiana</strain>
    </source>
</reference>
<proteinExistence type="predicted"/>
<dbReference type="HOGENOM" id="CLU_3346169_0_0_14"/>
<dbReference type="Proteomes" id="UP000017119">
    <property type="component" value="Chromosome"/>
</dbReference>
<accession>U5NC17</accession>
<dbReference type="PATRIC" id="fig|1403316.3.peg.162"/>
<gene>
    <name evidence="1" type="ORF">PRV_00935</name>
</gene>
<dbReference type="AlphaFoldDB" id="U5NC17"/>
<sequence length="37" mass="4354">MSYTEINYLKNKEFSSINKGTKKINFCFIYLINLSST</sequence>
<keyword evidence="2" id="KW-1185">Reference proteome</keyword>
<evidence type="ECO:0000313" key="2">
    <source>
        <dbReference type="Proteomes" id="UP000017119"/>
    </source>
</evidence>
<name>U5NC17_9MOLU</name>
<evidence type="ECO:0000313" key="1">
    <source>
        <dbReference type="EMBL" id="AGX88952.1"/>
    </source>
</evidence>
<dbReference type="KEGG" id="mpv:PRV_00935"/>
<protein>
    <submittedName>
        <fullName evidence="1">Uncharacterized protein</fullName>
    </submittedName>
</protein>
<organism evidence="1 2">
    <name type="scientific">Mycoplasma parvum str. Indiana</name>
    <dbReference type="NCBI Taxonomy" id="1403316"/>
    <lineage>
        <taxon>Bacteria</taxon>
        <taxon>Bacillati</taxon>
        <taxon>Mycoplasmatota</taxon>
        <taxon>Mollicutes</taxon>
        <taxon>Mycoplasmataceae</taxon>
        <taxon>Mycoplasma</taxon>
    </lineage>
</organism>
<dbReference type="EMBL" id="CP006771">
    <property type="protein sequence ID" value="AGX88952.1"/>
    <property type="molecule type" value="Genomic_DNA"/>
</dbReference>